<evidence type="ECO:0000313" key="2">
    <source>
        <dbReference type="EnsemblPlants" id="TraesCS5B02G137500.1.cds1"/>
    </source>
</evidence>
<proteinExistence type="predicted"/>
<organism evidence="2">
    <name type="scientific">Triticum aestivum</name>
    <name type="common">Wheat</name>
    <dbReference type="NCBI Taxonomy" id="4565"/>
    <lineage>
        <taxon>Eukaryota</taxon>
        <taxon>Viridiplantae</taxon>
        <taxon>Streptophyta</taxon>
        <taxon>Embryophyta</taxon>
        <taxon>Tracheophyta</taxon>
        <taxon>Spermatophyta</taxon>
        <taxon>Magnoliopsida</taxon>
        <taxon>Liliopsida</taxon>
        <taxon>Poales</taxon>
        <taxon>Poaceae</taxon>
        <taxon>BOP clade</taxon>
        <taxon>Pooideae</taxon>
        <taxon>Triticodae</taxon>
        <taxon>Triticeae</taxon>
        <taxon>Triticinae</taxon>
        <taxon>Triticum</taxon>
    </lineage>
</organism>
<dbReference type="OrthoDB" id="693168at2759"/>
<keyword evidence="3" id="KW-1185">Reference proteome</keyword>
<dbReference type="Gramene" id="TraesWEE_scaffold_068088_01G000100.1">
    <property type="protein sequence ID" value="TraesWEE_scaffold_068088_01G000100.1"/>
    <property type="gene ID" value="TraesWEE_scaffold_068088_01G000100"/>
</dbReference>
<dbReference type="Gramene" id="TraesCS5B03G0381600.1">
    <property type="protein sequence ID" value="TraesCS5B03G0381600.1.CDS1"/>
    <property type="gene ID" value="TraesCS5B03G0381600"/>
</dbReference>
<name>A0A3B6LHW6_WHEAT</name>
<evidence type="ECO:0000256" key="1">
    <source>
        <dbReference type="SAM" id="MobiDB-lite"/>
    </source>
</evidence>
<dbReference type="Proteomes" id="UP000019116">
    <property type="component" value="Chromosome 5B"/>
</dbReference>
<evidence type="ECO:0000313" key="3">
    <source>
        <dbReference type="Proteomes" id="UP000019116"/>
    </source>
</evidence>
<dbReference type="Gramene" id="TraesCS5B02G137500.1">
    <property type="protein sequence ID" value="TraesCS5B02G137500.1.cds1"/>
    <property type="gene ID" value="TraesCS5B02G137500"/>
</dbReference>
<sequence length="104" mass="11840">MLSRKQKLLEKKKWDVLISTDATEAQGFLFEGGGDYASVVYLDEEDGDVHPGTGISWDLLGEAMGAQEQLQLQRSARVRDLEEEFESDHDDEIVDEDEIEYEDD</sequence>
<feature type="compositionally biased region" description="Acidic residues" evidence="1">
    <location>
        <begin position="81"/>
        <end position="104"/>
    </location>
</feature>
<dbReference type="Gramene" id="TraesCLE_scaffold_132887_01G000100.1">
    <property type="protein sequence ID" value="TraesCLE_scaffold_132887_01G000100.1"/>
    <property type="gene ID" value="TraesCLE_scaffold_132887_01G000100"/>
</dbReference>
<reference evidence="2" key="1">
    <citation type="submission" date="2018-08" db="EMBL/GenBank/DDBJ databases">
        <authorList>
            <person name="Rossello M."/>
        </authorList>
    </citation>
    <scope>NUCLEOTIDE SEQUENCE [LARGE SCALE GENOMIC DNA]</scope>
    <source>
        <strain evidence="2">cv. Chinese Spring</strain>
    </source>
</reference>
<accession>A0A3B6LHW6</accession>
<dbReference type="OMA" id="CGLTWKL"/>
<dbReference type="AlphaFoldDB" id="A0A3B6LHW6"/>
<feature type="region of interest" description="Disordered" evidence="1">
    <location>
        <begin position="77"/>
        <end position="104"/>
    </location>
</feature>
<dbReference type="STRING" id="4565.A0A3B6LHW6"/>
<dbReference type="SMR" id="A0A3B6LHW6"/>
<protein>
    <submittedName>
        <fullName evidence="2">Uncharacterized protein</fullName>
    </submittedName>
</protein>
<dbReference type="Gramene" id="TraesLDM5B03G02864020.1">
    <property type="protein sequence ID" value="TraesLDM5B03G02864020.1.CDS1"/>
    <property type="gene ID" value="TraesLDM5B03G02864020"/>
</dbReference>
<reference evidence="2" key="2">
    <citation type="submission" date="2018-10" db="UniProtKB">
        <authorList>
            <consortium name="EnsemblPlants"/>
        </authorList>
    </citation>
    <scope>IDENTIFICATION</scope>
</reference>
<dbReference type="Gramene" id="TraesRN5B0100382700.1">
    <property type="protein sequence ID" value="TraesRN5B0100382700.1"/>
    <property type="gene ID" value="TraesRN5B0100382700"/>
</dbReference>
<dbReference type="Gramene" id="TraesCAD_scaffold_043790_01G000100.1">
    <property type="protein sequence ID" value="TraesCAD_scaffold_043790_01G000100.1"/>
    <property type="gene ID" value="TraesCAD_scaffold_043790_01G000100"/>
</dbReference>
<dbReference type="EnsemblPlants" id="TraesCS5B02G137500.1">
    <property type="protein sequence ID" value="TraesCS5B02G137500.1.cds1"/>
    <property type="gene ID" value="TraesCS5B02G137500"/>
</dbReference>